<dbReference type="EMBL" id="VYDO01000205">
    <property type="protein sequence ID" value="MYG38579.1"/>
    <property type="molecule type" value="Genomic_DNA"/>
</dbReference>
<proteinExistence type="predicted"/>
<gene>
    <name evidence="1" type="ORF">F4162_06310</name>
</gene>
<name>A0A6B1F736_9SYNE</name>
<dbReference type="AlphaFoldDB" id="A0A6B1F736"/>
<sequence>MTESSSSSYKSIDALQKTLAGQVFHYAADPKKAAGRALGTLVEVITYYTLRTWDLSDHIVIERGVPEFGNPKIVHNVEFSLHSVLAKHSAKITPLSLPITPKKLRHSWPCPNDCLLKSSSIIGKDLVKRNATVLAEIDSGPVVANIEVLDKSACTISICELTASPFAIVECKRVGVEEGTRRGPQTIEKAKQGSYVARSVSSLQKVRLRSGQFQGILEQSDGQFRSGPYHELQREIIDAASRDNFPGFMLTVSIVSNHGNWFTSDNQNKELCVLAQSYDWLLFLTDNGLTKFIVDLLLQPADELKSVSAAFHQSYSGQRGNNRFTKVRIDTEADRALRAYFTQYKSKVETWFNVIAPDGGTLASLRADLGSLAK</sequence>
<accession>A0A6B1F736</accession>
<evidence type="ECO:0000313" key="1">
    <source>
        <dbReference type="EMBL" id="MYG38579.1"/>
    </source>
</evidence>
<reference evidence="1" key="1">
    <citation type="submission" date="2019-09" db="EMBL/GenBank/DDBJ databases">
        <title>Characterisation of the sponge microbiome using genome-centric metagenomics.</title>
        <authorList>
            <person name="Engelberts J.P."/>
            <person name="Robbins S.J."/>
            <person name="De Goeij J.M."/>
            <person name="Aranda M."/>
            <person name="Bell S.C."/>
            <person name="Webster N.S."/>
        </authorList>
    </citation>
    <scope>NUCLEOTIDE SEQUENCE</scope>
    <source>
        <strain evidence="1">SB0676_bin_10</strain>
    </source>
</reference>
<organism evidence="1">
    <name type="scientific">Synechococcus sp. SB0676_bin_10</name>
    <dbReference type="NCBI Taxonomy" id="2604869"/>
    <lineage>
        <taxon>Bacteria</taxon>
        <taxon>Bacillati</taxon>
        <taxon>Cyanobacteriota</taxon>
        <taxon>Cyanophyceae</taxon>
        <taxon>Synechococcales</taxon>
        <taxon>Synechococcaceae</taxon>
        <taxon>Synechococcus</taxon>
    </lineage>
</organism>
<protein>
    <submittedName>
        <fullName evidence="1">Uncharacterized protein</fullName>
    </submittedName>
</protein>
<comment type="caution">
    <text evidence="1">The sequence shown here is derived from an EMBL/GenBank/DDBJ whole genome shotgun (WGS) entry which is preliminary data.</text>
</comment>